<feature type="domain" description="RecJ OB" evidence="8">
    <location>
        <begin position="464"/>
        <end position="566"/>
    </location>
</feature>
<comment type="caution">
    <text evidence="9">The sequence shown here is derived from an EMBL/GenBank/DDBJ whole genome shotgun (WGS) entry which is preliminary data.</text>
</comment>
<sequence>MQKTIITRTPEPALPPLEGLHPVLQRVLRARGVATAEELEYGLDRLLPPQRLEGVEAAARLVADAVQEGRRILVVGDFDCDGATSSALMLLALRAMGAAAVDYLVPNRFDYGYGLTPEIVEIAAGRRPDLLITVDNGVSSIHGVARARELGMQVVVTDHHLPGETLPEADAMVNPNLVPGHPLSATAGVGVAFYLLLAVRAELRGRGWFAGRPEPNMAEWLDLVALGTVADVVPLAYNNRILVHQGIRRIAAGRCRPGILALLELAGRDHRRIRAQDLGFVLGPRINAAGRLDDISVGIECLLAGTLEEARPLAARLDAHNRERRQIEEEMKRQAEAHLESLSLAREALPWGLCLHHEDWHQGVIGILASRVKERYLRPVIAFAPGGEGELKGSARSIPGFHIRDALEEVAACHPGLIRRFGGHAMAAGLTLEADAFDEFARRFDEVARRHLRPEDLEPVILSDGEIEPDQLGLELADALAAAGPWGQGFPEPLFHGGFEGVQQRLLKEKHWKLVVRPTGGDTLIDAIAFNLADQFPGPLPSRLRLVYRLERNEFHGTISAQLQVVHMEVEK</sequence>
<gene>
    <name evidence="9" type="primary">recJ</name>
    <name evidence="9" type="ORF">ENJ98_04035</name>
</gene>
<evidence type="ECO:0000259" key="7">
    <source>
        <dbReference type="Pfam" id="PF02272"/>
    </source>
</evidence>
<feature type="domain" description="DDH" evidence="6">
    <location>
        <begin position="71"/>
        <end position="228"/>
    </location>
</feature>
<dbReference type="Gene3D" id="3.90.1640.30">
    <property type="match status" value="1"/>
</dbReference>
<evidence type="ECO:0000256" key="2">
    <source>
        <dbReference type="ARBA" id="ARBA00019841"/>
    </source>
</evidence>
<dbReference type="GO" id="GO:0003676">
    <property type="term" value="F:nucleic acid binding"/>
    <property type="evidence" value="ECO:0007669"/>
    <property type="project" value="InterPro"/>
</dbReference>
<dbReference type="PANTHER" id="PTHR30255">
    <property type="entry name" value="SINGLE-STRANDED-DNA-SPECIFIC EXONUCLEASE RECJ"/>
    <property type="match status" value="1"/>
</dbReference>
<dbReference type="NCBIfam" id="TIGR00644">
    <property type="entry name" value="recJ"/>
    <property type="match status" value="1"/>
</dbReference>
<dbReference type="InterPro" id="IPR051673">
    <property type="entry name" value="SSDNA_exonuclease_RecJ"/>
</dbReference>
<evidence type="ECO:0000256" key="1">
    <source>
        <dbReference type="ARBA" id="ARBA00005915"/>
    </source>
</evidence>
<evidence type="ECO:0000256" key="4">
    <source>
        <dbReference type="ARBA" id="ARBA00022801"/>
    </source>
</evidence>
<dbReference type="FunFam" id="3.90.1640.30:FF:000001">
    <property type="entry name" value="Single-stranded-DNA-specific exonuclease RecJ"/>
    <property type="match status" value="1"/>
</dbReference>
<proteinExistence type="inferred from homology"/>
<dbReference type="SUPFAM" id="SSF64182">
    <property type="entry name" value="DHH phosphoesterases"/>
    <property type="match status" value="1"/>
</dbReference>
<dbReference type="InterPro" id="IPR038763">
    <property type="entry name" value="DHH_sf"/>
</dbReference>
<keyword evidence="5 9" id="KW-0269">Exonuclease</keyword>
<accession>A0A7C5N2Z8</accession>
<dbReference type="EMBL" id="DROM01000247">
    <property type="protein sequence ID" value="HHH13383.1"/>
    <property type="molecule type" value="Genomic_DNA"/>
</dbReference>
<dbReference type="GO" id="GO:0006281">
    <property type="term" value="P:DNA repair"/>
    <property type="evidence" value="ECO:0007669"/>
    <property type="project" value="InterPro"/>
</dbReference>
<evidence type="ECO:0000256" key="3">
    <source>
        <dbReference type="ARBA" id="ARBA00022722"/>
    </source>
</evidence>
<keyword evidence="4" id="KW-0378">Hydrolase</keyword>
<dbReference type="Pfam" id="PF02272">
    <property type="entry name" value="DHHA1"/>
    <property type="match status" value="1"/>
</dbReference>
<name>A0A7C5N2Z8_9GAMM</name>
<dbReference type="InterPro" id="IPR041122">
    <property type="entry name" value="RecJ_OB"/>
</dbReference>
<dbReference type="Pfam" id="PF01368">
    <property type="entry name" value="DHH"/>
    <property type="match status" value="1"/>
</dbReference>
<keyword evidence="3" id="KW-0540">Nuclease</keyword>
<dbReference type="AlphaFoldDB" id="A0A7C5N2Z8"/>
<dbReference type="Pfam" id="PF17768">
    <property type="entry name" value="RecJ_OB"/>
    <property type="match status" value="1"/>
</dbReference>
<protein>
    <recommendedName>
        <fullName evidence="2">Single-stranded-DNA-specific exonuclease RecJ</fullName>
    </recommendedName>
</protein>
<reference evidence="9" key="1">
    <citation type="journal article" date="2020" name="mSystems">
        <title>Genome- and Community-Level Interaction Insights into Carbon Utilization and Element Cycling Functions of Hydrothermarchaeota in Hydrothermal Sediment.</title>
        <authorList>
            <person name="Zhou Z."/>
            <person name="Liu Y."/>
            <person name="Xu W."/>
            <person name="Pan J."/>
            <person name="Luo Z.H."/>
            <person name="Li M."/>
        </authorList>
    </citation>
    <scope>NUCLEOTIDE SEQUENCE [LARGE SCALE GENOMIC DNA]</scope>
    <source>
        <strain evidence="9">HyVt-535</strain>
    </source>
</reference>
<evidence type="ECO:0000256" key="5">
    <source>
        <dbReference type="ARBA" id="ARBA00022839"/>
    </source>
</evidence>
<dbReference type="InterPro" id="IPR004610">
    <property type="entry name" value="RecJ"/>
</dbReference>
<dbReference type="GO" id="GO:0008409">
    <property type="term" value="F:5'-3' exonuclease activity"/>
    <property type="evidence" value="ECO:0007669"/>
    <property type="project" value="InterPro"/>
</dbReference>
<dbReference type="InterPro" id="IPR001667">
    <property type="entry name" value="DDH_dom"/>
</dbReference>
<evidence type="ECO:0000259" key="6">
    <source>
        <dbReference type="Pfam" id="PF01368"/>
    </source>
</evidence>
<dbReference type="Gene3D" id="3.10.310.30">
    <property type="match status" value="1"/>
</dbReference>
<organism evidence="9">
    <name type="scientific">Thiolapillus brandeum</name>
    <dbReference type="NCBI Taxonomy" id="1076588"/>
    <lineage>
        <taxon>Bacteria</taxon>
        <taxon>Pseudomonadati</taxon>
        <taxon>Pseudomonadota</taxon>
        <taxon>Gammaproteobacteria</taxon>
        <taxon>Chromatiales</taxon>
        <taxon>Sedimenticolaceae</taxon>
        <taxon>Thiolapillus</taxon>
    </lineage>
</organism>
<evidence type="ECO:0000259" key="8">
    <source>
        <dbReference type="Pfam" id="PF17768"/>
    </source>
</evidence>
<comment type="similarity">
    <text evidence="1">Belongs to the RecJ family.</text>
</comment>
<dbReference type="PANTHER" id="PTHR30255:SF2">
    <property type="entry name" value="SINGLE-STRANDED-DNA-SPECIFIC EXONUCLEASE RECJ"/>
    <property type="match status" value="1"/>
</dbReference>
<evidence type="ECO:0000313" key="9">
    <source>
        <dbReference type="EMBL" id="HHH13383.1"/>
    </source>
</evidence>
<dbReference type="Proteomes" id="UP000886100">
    <property type="component" value="Unassembled WGS sequence"/>
</dbReference>
<dbReference type="InterPro" id="IPR003156">
    <property type="entry name" value="DHHA1_dom"/>
</dbReference>
<feature type="domain" description="DHHA1" evidence="7">
    <location>
        <begin position="357"/>
        <end position="448"/>
    </location>
</feature>
<dbReference type="GO" id="GO:0006310">
    <property type="term" value="P:DNA recombination"/>
    <property type="evidence" value="ECO:0007669"/>
    <property type="project" value="InterPro"/>
</dbReference>